<dbReference type="EMBL" id="AEYP01091037">
    <property type="status" value="NOT_ANNOTATED_CDS"/>
    <property type="molecule type" value="Genomic_DNA"/>
</dbReference>
<reference evidence="2" key="1">
    <citation type="submission" date="2024-06" db="UniProtKB">
        <authorList>
            <consortium name="Ensembl"/>
        </authorList>
    </citation>
    <scope>IDENTIFICATION</scope>
</reference>
<evidence type="ECO:0000256" key="1">
    <source>
        <dbReference type="SAM" id="MobiDB-lite"/>
    </source>
</evidence>
<dbReference type="HOGENOM" id="CLU_1189582_0_0_1"/>
<proteinExistence type="predicted"/>
<sequence>MLEPCLLLPGSRCRLGQRPAGKPGLPPAQHPSSSSRSPSSARARATNLGRADVLHGGPASARSRAGAASRTCARLQRGGRGRGEGASRPGAGGPQGLAPPPGAAAPARGRRAGPGRQRGPRARALPCSCHLPCGRPPGPVLAGVSESRWLFFKRGSQRNTVTLRFPKTQWGPCVGCGLLEDCWGVRAAPQRPLMGFLPERPKIGYNFDLKNTRNRVRSILIPIHWPQPPHLPK</sequence>
<feature type="compositionally biased region" description="Basic residues" evidence="1">
    <location>
        <begin position="108"/>
        <end position="121"/>
    </location>
</feature>
<organism evidence="2">
    <name type="scientific">Mustela putorius furo</name>
    <name type="common">European domestic ferret</name>
    <name type="synonym">Mustela furo</name>
    <dbReference type="NCBI Taxonomy" id="9669"/>
    <lineage>
        <taxon>Eukaryota</taxon>
        <taxon>Metazoa</taxon>
        <taxon>Chordata</taxon>
        <taxon>Craniata</taxon>
        <taxon>Vertebrata</taxon>
        <taxon>Euteleostomi</taxon>
        <taxon>Mammalia</taxon>
        <taxon>Eutheria</taxon>
        <taxon>Laurasiatheria</taxon>
        <taxon>Carnivora</taxon>
        <taxon>Caniformia</taxon>
        <taxon>Musteloidea</taxon>
        <taxon>Mustelidae</taxon>
        <taxon>Mustelinae</taxon>
        <taxon>Mustela</taxon>
    </lineage>
</organism>
<dbReference type="Ensembl" id="ENSMPUT00000018119.1">
    <property type="protein sequence ID" value="ENSMPUP00000017858.1"/>
    <property type="gene ID" value="ENSMPUG00000017969.1"/>
</dbReference>
<name>M3Z2P6_MUSPF</name>
<feature type="compositionally biased region" description="Low complexity" evidence="1">
    <location>
        <begin position="56"/>
        <end position="76"/>
    </location>
</feature>
<dbReference type="InParanoid" id="M3Z2P6"/>
<accession>M3Z2P6</accession>
<feature type="region of interest" description="Disordered" evidence="1">
    <location>
        <begin position="1"/>
        <end position="123"/>
    </location>
</feature>
<evidence type="ECO:0000313" key="2">
    <source>
        <dbReference type="Ensembl" id="ENSMPUP00000017858.1"/>
    </source>
</evidence>
<dbReference type="AlphaFoldDB" id="M3Z2P6"/>
<protein>
    <submittedName>
        <fullName evidence="2">Uncharacterized protein</fullName>
    </submittedName>
</protein>
<feature type="compositionally biased region" description="Low complexity" evidence="1">
    <location>
        <begin position="31"/>
        <end position="45"/>
    </location>
</feature>